<reference evidence="1" key="1">
    <citation type="submission" date="2020-08" db="EMBL/GenBank/DDBJ databases">
        <title>Multicomponent nature underlies the extraordinary mechanical properties of spider dragline silk.</title>
        <authorList>
            <person name="Kono N."/>
            <person name="Nakamura H."/>
            <person name="Mori M."/>
            <person name="Yoshida Y."/>
            <person name="Ohtoshi R."/>
            <person name="Malay A.D."/>
            <person name="Moran D.A.P."/>
            <person name="Tomita M."/>
            <person name="Numata K."/>
            <person name="Arakawa K."/>
        </authorList>
    </citation>
    <scope>NUCLEOTIDE SEQUENCE</scope>
</reference>
<name>A0A8X6V5G5_TRICX</name>
<evidence type="ECO:0000313" key="2">
    <source>
        <dbReference type="Proteomes" id="UP000887159"/>
    </source>
</evidence>
<protein>
    <submittedName>
        <fullName evidence="1">Uncharacterized protein</fullName>
    </submittedName>
</protein>
<organism evidence="1 2">
    <name type="scientific">Trichonephila clavipes</name>
    <name type="common">Golden silk orbweaver</name>
    <name type="synonym">Nephila clavipes</name>
    <dbReference type="NCBI Taxonomy" id="2585209"/>
    <lineage>
        <taxon>Eukaryota</taxon>
        <taxon>Metazoa</taxon>
        <taxon>Ecdysozoa</taxon>
        <taxon>Arthropoda</taxon>
        <taxon>Chelicerata</taxon>
        <taxon>Arachnida</taxon>
        <taxon>Araneae</taxon>
        <taxon>Araneomorphae</taxon>
        <taxon>Entelegynae</taxon>
        <taxon>Araneoidea</taxon>
        <taxon>Nephilidae</taxon>
        <taxon>Trichonephila</taxon>
    </lineage>
</organism>
<dbReference type="EMBL" id="BMAU01021175">
    <property type="protein sequence ID" value="GFX93854.1"/>
    <property type="molecule type" value="Genomic_DNA"/>
</dbReference>
<keyword evidence="2" id="KW-1185">Reference proteome</keyword>
<gene>
    <name evidence="1" type="ORF">TNCV_1590291</name>
</gene>
<dbReference type="Proteomes" id="UP000887159">
    <property type="component" value="Unassembled WGS sequence"/>
</dbReference>
<comment type="caution">
    <text evidence="1">The sequence shown here is derived from an EMBL/GenBank/DDBJ whole genome shotgun (WGS) entry which is preliminary data.</text>
</comment>
<accession>A0A8X6V5G5</accession>
<dbReference type="AlphaFoldDB" id="A0A8X6V5G5"/>
<proteinExistence type="predicted"/>
<evidence type="ECO:0000313" key="1">
    <source>
        <dbReference type="EMBL" id="GFX93854.1"/>
    </source>
</evidence>
<sequence length="115" mass="13418">MAKVTVTWLACHEFEFSTAEAPPCRGDRCTLNLLRLKRPPVAVVWKLGEVLLVKDYLEEDIRRMVWPARFSDLNTIENVRCSRKSTTHSDNPLVFKASPLQEWELLPQYLRSKPY</sequence>